<proteinExistence type="predicted"/>
<dbReference type="STRING" id="43304.GCA_001403655_04885"/>
<dbReference type="Proteomes" id="UP000093902">
    <property type="component" value="Unassembled WGS sequence"/>
</dbReference>
<dbReference type="InterPro" id="IPR015943">
    <property type="entry name" value="WD40/YVTN_repeat-like_dom_sf"/>
</dbReference>
<comment type="caution">
    <text evidence="1">The sequence shown here is derived from an EMBL/GenBank/DDBJ whole genome shotgun (WGS) entry which is preliminary data.</text>
</comment>
<gene>
    <name evidence="1" type="ORF">A5792_17575</name>
</gene>
<evidence type="ECO:0008006" key="3">
    <source>
        <dbReference type="Google" id="ProtNLM"/>
    </source>
</evidence>
<dbReference type="InterPro" id="IPR011048">
    <property type="entry name" value="Haem_d1_sf"/>
</dbReference>
<evidence type="ECO:0000313" key="2">
    <source>
        <dbReference type="Proteomes" id="UP000093902"/>
    </source>
</evidence>
<dbReference type="AlphaFoldDB" id="A0A1A0R8X8"/>
<dbReference type="PANTHER" id="PTHR47197">
    <property type="entry name" value="PROTEIN NIRF"/>
    <property type="match status" value="1"/>
</dbReference>
<accession>A0A1A0R8X8</accession>
<dbReference type="PANTHER" id="PTHR47197:SF3">
    <property type="entry name" value="DIHYDRO-HEME D1 DEHYDROGENASE"/>
    <property type="match status" value="1"/>
</dbReference>
<evidence type="ECO:0000313" key="1">
    <source>
        <dbReference type="EMBL" id="OBB30578.1"/>
    </source>
</evidence>
<dbReference type="SUPFAM" id="SSF51004">
    <property type="entry name" value="C-terminal (heme d1) domain of cytochrome cd1-nitrite reductase"/>
    <property type="match status" value="1"/>
</dbReference>
<protein>
    <recommendedName>
        <fullName evidence="3">YncE family protein</fullName>
    </recommendedName>
</protein>
<sequence length="390" mass="40795">MQPRHSRRRSTWNLEPVTALPAEVPITMANNFLRALVTALRAGHDDRAIDDSTARSVAFDGALDDIDVAGLAAVGRGPIGDIAVDPERDTVVVTNTGAQSLTVINPHTMGVVGSVRLAGDPFAVVVADDRAYVSVATPGHDAIVAVDTITGTVLNEYPLAFSVTALCISPDGKRVFAGRAGNERIDIAVVDTTAERVGTIDIATGAGVNLDALQIDSTGKRLYVATSDFRGSRLVVVNTETAQAQATVWIGAPIRDIAIGDGVAYVLTSDLAHRGVVHTVDLSAGTVVDAVEIGGAPTQLVLSPDTTRAYVVDYDRVIVWCTLTSEIQGSIDVHAQPAAVALPDNGTRLYIADYAGQVNVFDVAESLYSQLVSTDAVEMHQLPALAPAGV</sequence>
<dbReference type="Gene3D" id="2.130.10.10">
    <property type="entry name" value="YVTN repeat-like/Quinoprotein amine dehydrogenase"/>
    <property type="match status" value="2"/>
</dbReference>
<organism evidence="1 2">
    <name type="scientific">Mycolicibacterium peregrinum</name>
    <name type="common">Mycobacterium peregrinum</name>
    <dbReference type="NCBI Taxonomy" id="43304"/>
    <lineage>
        <taxon>Bacteria</taxon>
        <taxon>Bacillati</taxon>
        <taxon>Actinomycetota</taxon>
        <taxon>Actinomycetes</taxon>
        <taxon>Mycobacteriales</taxon>
        <taxon>Mycobacteriaceae</taxon>
        <taxon>Mycolicibacterium</taxon>
    </lineage>
</organism>
<dbReference type="EMBL" id="LZSO01000017">
    <property type="protein sequence ID" value="OBB30578.1"/>
    <property type="molecule type" value="Genomic_DNA"/>
</dbReference>
<reference evidence="2" key="1">
    <citation type="submission" date="2016-06" db="EMBL/GenBank/DDBJ databases">
        <authorList>
            <person name="Sutton G."/>
            <person name="Brinkac L."/>
            <person name="Sanka R."/>
            <person name="Adams M."/>
            <person name="Lau E."/>
            <person name="Mehaffy C."/>
            <person name="Tameris M."/>
            <person name="Hatherill M."/>
            <person name="Hanekom W."/>
            <person name="Mahomed H."/>
            <person name="Mcshane H."/>
        </authorList>
    </citation>
    <scope>NUCLEOTIDE SEQUENCE [LARGE SCALE GENOMIC DNA]</scope>
    <source>
        <strain evidence="2">852002-51209_SCH5440388</strain>
    </source>
</reference>
<dbReference type="InterPro" id="IPR051200">
    <property type="entry name" value="Host-pathogen_enzymatic-act"/>
</dbReference>
<name>A0A1A0R8X8_MYCPR</name>